<reference evidence="1 2" key="1">
    <citation type="submission" date="2007-03" db="EMBL/GenBank/DDBJ databases">
        <authorList>
            <person name="Fulton L."/>
            <person name="Clifton S."/>
            <person name="Fulton B."/>
            <person name="Xu J."/>
            <person name="Minx P."/>
            <person name="Pepin K.H."/>
            <person name="Johnson M."/>
            <person name="Thiruvilangam P."/>
            <person name="Bhonagiri V."/>
            <person name="Nash W.E."/>
            <person name="Mardis E.R."/>
            <person name="Wilson R.K."/>
        </authorList>
    </citation>
    <scope>NUCLEOTIDE SEQUENCE [LARGE SCALE GENOMIC DNA]</scope>
    <source>
        <strain evidence="1 2">ATCC 29174</strain>
    </source>
</reference>
<organism evidence="1 2">
    <name type="scientific">Blautia obeum ATCC 29174</name>
    <dbReference type="NCBI Taxonomy" id="411459"/>
    <lineage>
        <taxon>Bacteria</taxon>
        <taxon>Bacillati</taxon>
        <taxon>Bacillota</taxon>
        <taxon>Clostridia</taxon>
        <taxon>Lachnospirales</taxon>
        <taxon>Lachnospiraceae</taxon>
        <taxon>Blautia</taxon>
    </lineage>
</organism>
<gene>
    <name evidence="1" type="ORF">RUMOBE_01617</name>
</gene>
<accession>A5ZRI9</accession>
<dbReference type="HOGENOM" id="CLU_3402339_0_0_9"/>
<reference evidence="1 2" key="2">
    <citation type="submission" date="2007-04" db="EMBL/GenBank/DDBJ databases">
        <title>Draft genome sequence of Ruminococcus obeum (ATCC 29174).</title>
        <authorList>
            <person name="Sudarsanam P."/>
            <person name="Ley R."/>
            <person name="Guruge J."/>
            <person name="Turnbaugh P.J."/>
            <person name="Mahowald M."/>
            <person name="Liep D."/>
            <person name="Gordon J."/>
        </authorList>
    </citation>
    <scope>NUCLEOTIDE SEQUENCE [LARGE SCALE GENOMIC DNA]</scope>
    <source>
        <strain evidence="1 2">ATCC 29174</strain>
    </source>
</reference>
<dbReference type="Proteomes" id="UP000006002">
    <property type="component" value="Unassembled WGS sequence"/>
</dbReference>
<dbReference type="AlphaFoldDB" id="A5ZRI9"/>
<name>A5ZRI9_9FIRM</name>
<dbReference type="EMBL" id="AAVO02000005">
    <property type="protein sequence ID" value="EDM87807.1"/>
    <property type="molecule type" value="Genomic_DNA"/>
</dbReference>
<proteinExistence type="predicted"/>
<comment type="caution">
    <text evidence="1">The sequence shown here is derived from an EMBL/GenBank/DDBJ whole genome shotgun (WGS) entry which is preliminary data.</text>
</comment>
<protein>
    <submittedName>
        <fullName evidence="1">Uncharacterized protein</fullName>
    </submittedName>
</protein>
<evidence type="ECO:0000313" key="2">
    <source>
        <dbReference type="Proteomes" id="UP000006002"/>
    </source>
</evidence>
<sequence length="30" mass="3381">MKSHPSTEGWDLWVLNVIEAAGIRQKGKKT</sequence>
<evidence type="ECO:0000313" key="1">
    <source>
        <dbReference type="EMBL" id="EDM87807.1"/>
    </source>
</evidence>